<dbReference type="InterPro" id="IPR011990">
    <property type="entry name" value="TPR-like_helical_dom_sf"/>
</dbReference>
<keyword evidence="2" id="KW-0472">Membrane</keyword>
<sequence length="280" mass="33181">MHNIVKFILIIVFIFLNSCSKDEKKISIIEEKEINLQMIDAYKEGVKALEEGDVIFAAKKFNEAEILFPQSEWAPRAVLMAAYSYYSQNYYGDAIYELERFIKTYPNDQRLSYAHYLLAICYYEEVIDEKKDLGPLVNAQSEFKFIIKNYPDSDFALDSKFKLDLINDILASKEIYLGRYYIKREKWVAALNRFKNVVDNYNTTIYIDEALHRLVEIHYRLGLIEESKKYAAVLGYNYQSSKWYHASYTIFNRDYESPIKKINKKKGNFVIRKFKSLFEQ</sequence>
<evidence type="ECO:0000313" key="5">
    <source>
        <dbReference type="EMBL" id="SVC57947.1"/>
    </source>
</evidence>
<dbReference type="Gene3D" id="1.25.40.10">
    <property type="entry name" value="Tetratricopeptide repeat domain"/>
    <property type="match status" value="1"/>
</dbReference>
<feature type="domain" description="Outer membrane lipoprotein BamD-like" evidence="4">
    <location>
        <begin position="37"/>
        <end position="230"/>
    </location>
</feature>
<organism evidence="5">
    <name type="scientific">marine metagenome</name>
    <dbReference type="NCBI Taxonomy" id="408172"/>
    <lineage>
        <taxon>unclassified sequences</taxon>
        <taxon>metagenomes</taxon>
        <taxon>ecological metagenomes</taxon>
    </lineage>
</organism>
<gene>
    <name evidence="5" type="ORF">METZ01_LOCUS310801</name>
</gene>
<keyword evidence="3" id="KW-0998">Cell outer membrane</keyword>
<protein>
    <recommendedName>
        <fullName evidence="4">Outer membrane lipoprotein BamD-like domain-containing protein</fullName>
    </recommendedName>
</protein>
<evidence type="ECO:0000256" key="3">
    <source>
        <dbReference type="ARBA" id="ARBA00023237"/>
    </source>
</evidence>
<dbReference type="CDD" id="cd15830">
    <property type="entry name" value="BamD"/>
    <property type="match status" value="1"/>
</dbReference>
<reference evidence="5" key="1">
    <citation type="submission" date="2018-05" db="EMBL/GenBank/DDBJ databases">
        <authorList>
            <person name="Lanie J.A."/>
            <person name="Ng W.-L."/>
            <person name="Kazmierczak K.M."/>
            <person name="Andrzejewski T.M."/>
            <person name="Davidsen T.M."/>
            <person name="Wayne K.J."/>
            <person name="Tettelin H."/>
            <person name="Glass J.I."/>
            <person name="Rusch D."/>
            <person name="Podicherti R."/>
            <person name="Tsui H.-C.T."/>
            <person name="Winkler M.E."/>
        </authorList>
    </citation>
    <scope>NUCLEOTIDE SEQUENCE</scope>
</reference>
<dbReference type="AlphaFoldDB" id="A0A382NCH0"/>
<dbReference type="NCBIfam" id="TIGR03302">
    <property type="entry name" value="OM_YfiO"/>
    <property type="match status" value="1"/>
</dbReference>
<keyword evidence="1" id="KW-0732">Signal</keyword>
<dbReference type="HAMAP" id="MF_00922">
    <property type="entry name" value="OM_assembly_BamD"/>
    <property type="match status" value="1"/>
</dbReference>
<dbReference type="Pfam" id="PF13525">
    <property type="entry name" value="YfiO"/>
    <property type="match status" value="1"/>
</dbReference>
<name>A0A382NCH0_9ZZZZ</name>
<dbReference type="InterPro" id="IPR039565">
    <property type="entry name" value="BamD-like"/>
</dbReference>
<evidence type="ECO:0000256" key="1">
    <source>
        <dbReference type="ARBA" id="ARBA00022729"/>
    </source>
</evidence>
<dbReference type="EMBL" id="UINC01099001">
    <property type="protein sequence ID" value="SVC57947.1"/>
    <property type="molecule type" value="Genomic_DNA"/>
</dbReference>
<dbReference type="SUPFAM" id="SSF48452">
    <property type="entry name" value="TPR-like"/>
    <property type="match status" value="1"/>
</dbReference>
<proteinExistence type="inferred from homology"/>
<dbReference type="InterPro" id="IPR017689">
    <property type="entry name" value="BamD"/>
</dbReference>
<evidence type="ECO:0000256" key="2">
    <source>
        <dbReference type="ARBA" id="ARBA00023136"/>
    </source>
</evidence>
<evidence type="ECO:0000259" key="4">
    <source>
        <dbReference type="Pfam" id="PF13525"/>
    </source>
</evidence>
<accession>A0A382NCH0</accession>